<accession>A0ABU7GZ13</accession>
<evidence type="ECO:0000313" key="2">
    <source>
        <dbReference type="Proteomes" id="UP001337681"/>
    </source>
</evidence>
<gene>
    <name evidence="1" type="ORF">VRU49_02745</name>
</gene>
<protein>
    <recommendedName>
        <fullName evidence="3">Lipoprotein</fullName>
    </recommendedName>
</protein>
<proteinExistence type="predicted"/>
<dbReference type="Proteomes" id="UP001337681">
    <property type="component" value="Unassembled WGS sequence"/>
</dbReference>
<comment type="caution">
    <text evidence="1">The sequence shown here is derived from an EMBL/GenBank/DDBJ whole genome shotgun (WGS) entry which is preliminary data.</text>
</comment>
<reference evidence="1 2" key="1">
    <citation type="submission" date="2024-01" db="EMBL/GenBank/DDBJ databases">
        <title>Pedobacter sp. nov., isolated from oil-contaminated soil.</title>
        <authorList>
            <person name="Le N.T.T."/>
        </authorList>
    </citation>
    <scope>NUCLEOTIDE SEQUENCE [LARGE SCALE GENOMIC DNA]</scope>
    <source>
        <strain evidence="1 2">VNH31</strain>
    </source>
</reference>
<dbReference type="EMBL" id="JAZDQU010000001">
    <property type="protein sequence ID" value="MEE1884330.1"/>
    <property type="molecule type" value="Genomic_DNA"/>
</dbReference>
<name>A0ABU7GZ13_9SPHI</name>
<keyword evidence="2" id="KW-1185">Reference proteome</keyword>
<dbReference type="RefSeq" id="WP_330145247.1">
    <property type="nucleotide sequence ID" value="NZ_JAZDQU010000001.1"/>
</dbReference>
<evidence type="ECO:0008006" key="3">
    <source>
        <dbReference type="Google" id="ProtNLM"/>
    </source>
</evidence>
<evidence type="ECO:0000313" key="1">
    <source>
        <dbReference type="EMBL" id="MEE1884330.1"/>
    </source>
</evidence>
<sequence length="256" mass="29979">MSSKTLIIPIAIICSFLITCKIKQSDVEIVKVKKSIPILLINGEVNYFTDSTEIYRYKDMVLYKIPYLFVSNEQQQEGDTIFMRPISTEIRHKKFVFTKGEEFGLMYDFPVEKKSVRLNVDSISMGVTFKHFKLHDLGIDSLIEIQPLESNVIREVYKSLLPHNISEPDSMFLYYSKIPRKEDFEFDDSLLPTNKRNKIFKVELIFQAQQKQINGILKAIPRRVLTMETKTLKKIDRDEILSLFKRFEMDVAANKM</sequence>
<organism evidence="1 2">
    <name type="scientific">Pedobacter flavus</name>
    <dbReference type="NCBI Taxonomy" id="3113906"/>
    <lineage>
        <taxon>Bacteria</taxon>
        <taxon>Pseudomonadati</taxon>
        <taxon>Bacteroidota</taxon>
        <taxon>Sphingobacteriia</taxon>
        <taxon>Sphingobacteriales</taxon>
        <taxon>Sphingobacteriaceae</taxon>
        <taxon>Pedobacter</taxon>
    </lineage>
</organism>